<dbReference type="Pfam" id="PF21892">
    <property type="entry name" value="TMEM145_N"/>
    <property type="match status" value="1"/>
</dbReference>
<feature type="region of interest" description="Disordered" evidence="1">
    <location>
        <begin position="70"/>
        <end position="89"/>
    </location>
</feature>
<reference evidence="4 5" key="1">
    <citation type="submission" date="2024-02" db="EMBL/GenBank/DDBJ databases">
        <title>Chromosome-scale genome assembly of the rough periwinkle Littorina saxatilis.</title>
        <authorList>
            <person name="De Jode A."/>
            <person name="Faria R."/>
            <person name="Formenti G."/>
            <person name="Sims Y."/>
            <person name="Smith T.P."/>
            <person name="Tracey A."/>
            <person name="Wood J.M.D."/>
            <person name="Zagrodzka Z.B."/>
            <person name="Johannesson K."/>
            <person name="Butlin R.K."/>
            <person name="Leder E.H."/>
        </authorList>
    </citation>
    <scope>NUCLEOTIDE SEQUENCE [LARGE SCALE GENOMIC DNA]</scope>
    <source>
        <strain evidence="4">Snail1</strain>
        <tissue evidence="4">Muscle</tissue>
    </source>
</reference>
<evidence type="ECO:0000313" key="4">
    <source>
        <dbReference type="EMBL" id="KAK7095804.1"/>
    </source>
</evidence>
<evidence type="ECO:0000259" key="3">
    <source>
        <dbReference type="Pfam" id="PF21892"/>
    </source>
</evidence>
<feature type="compositionally biased region" description="Low complexity" evidence="1">
    <location>
        <begin position="498"/>
        <end position="523"/>
    </location>
</feature>
<proteinExistence type="predicted"/>
<name>A0AAN9AZ93_9CAEN</name>
<feature type="compositionally biased region" description="Low complexity" evidence="1">
    <location>
        <begin position="466"/>
        <end position="480"/>
    </location>
</feature>
<dbReference type="EMBL" id="JBAMIC010000014">
    <property type="protein sequence ID" value="KAK7095804.1"/>
    <property type="molecule type" value="Genomic_DNA"/>
</dbReference>
<protein>
    <recommendedName>
        <fullName evidence="3">GPR180-like N-terminal domain-containing protein</fullName>
    </recommendedName>
</protein>
<feature type="region of interest" description="Disordered" evidence="1">
    <location>
        <begin position="385"/>
        <end position="541"/>
    </location>
</feature>
<feature type="transmembrane region" description="Helical" evidence="2">
    <location>
        <begin position="253"/>
        <end position="280"/>
    </location>
</feature>
<keyword evidence="2" id="KW-1133">Transmembrane helix</keyword>
<dbReference type="InterPro" id="IPR053880">
    <property type="entry name" value="GPR180-like_N"/>
</dbReference>
<gene>
    <name evidence="4" type="ORF">V1264_005169</name>
</gene>
<feature type="domain" description="GPR180-like N-terminal" evidence="3">
    <location>
        <begin position="95"/>
        <end position="222"/>
    </location>
</feature>
<accession>A0AAN9AZ93</accession>
<organism evidence="4 5">
    <name type="scientific">Littorina saxatilis</name>
    <dbReference type="NCBI Taxonomy" id="31220"/>
    <lineage>
        <taxon>Eukaryota</taxon>
        <taxon>Metazoa</taxon>
        <taxon>Spiralia</taxon>
        <taxon>Lophotrochozoa</taxon>
        <taxon>Mollusca</taxon>
        <taxon>Gastropoda</taxon>
        <taxon>Caenogastropoda</taxon>
        <taxon>Littorinimorpha</taxon>
        <taxon>Littorinoidea</taxon>
        <taxon>Littorinidae</taxon>
        <taxon>Littorina</taxon>
    </lineage>
</organism>
<dbReference type="AlphaFoldDB" id="A0AAN9AZ93"/>
<feature type="compositionally biased region" description="Basic residues" evidence="1">
    <location>
        <begin position="450"/>
        <end position="460"/>
    </location>
</feature>
<dbReference type="Proteomes" id="UP001374579">
    <property type="component" value="Unassembled WGS sequence"/>
</dbReference>
<feature type="compositionally biased region" description="Basic residues" evidence="1">
    <location>
        <begin position="385"/>
        <end position="401"/>
    </location>
</feature>
<evidence type="ECO:0000313" key="5">
    <source>
        <dbReference type="Proteomes" id="UP001374579"/>
    </source>
</evidence>
<evidence type="ECO:0000256" key="1">
    <source>
        <dbReference type="SAM" id="MobiDB-lite"/>
    </source>
</evidence>
<keyword evidence="2" id="KW-0472">Membrane</keyword>
<feature type="compositionally biased region" description="Polar residues" evidence="1">
    <location>
        <begin position="524"/>
        <end position="541"/>
    </location>
</feature>
<evidence type="ECO:0000256" key="2">
    <source>
        <dbReference type="SAM" id="Phobius"/>
    </source>
</evidence>
<keyword evidence="5" id="KW-1185">Reference proteome</keyword>
<sequence length="541" mass="59631">MHRQNFNMASHIPPRTSLPLLFSQHFSPTREKRGFVSPSLSLTASARKMWCVFVLWMLVSSDGSGGMVKMSSASASDDGGGESGSSAASPQCVLKGQVYTERLWYGYLIDKAFHRDYAKIQYSIHYPVKECCVNLLIYYDDQIKQLTQDMTCEERERILPNNNNQVIPLHTLNRTVGCRIWNGTDEPYYVCVGERIFRSSGPRTWYFALSRCGAKTPLTVNYAFNVSGYYGDCEEDPLVHTYIPPSPKEDSNVYVSLALGIVAGVAISAAIVFFALWFVARRRAANSKGSSVTSSQATMTQDDIFYVNPSLSEREQQEYGTSQASSENYYEVIPERRSYESINPHMLGASGGQGMGAAAHHALMHGHPHPHAHAHHLHPAHAHAHAHGHATHPRHQMHMHQAHGPGPNTNTQVKDSAFHRPHPHPAMAGYPMFEDYPPPPYQPPRLLGGPKHHTLHHPTPHHHDNLSLNPRLRTPLLNPTHAPSLSFPAVMPPAPAPGSLNNNTASGNNNNGNNSNNNITSTSAVSMNTTTNTVSLGETSA</sequence>
<comment type="caution">
    <text evidence="4">The sequence shown here is derived from an EMBL/GenBank/DDBJ whole genome shotgun (WGS) entry which is preliminary data.</text>
</comment>
<keyword evidence="2" id="KW-0812">Transmembrane</keyword>